<keyword evidence="2" id="KW-1185">Reference proteome</keyword>
<dbReference type="Proteomes" id="UP000326198">
    <property type="component" value="Unassembled WGS sequence"/>
</dbReference>
<protein>
    <submittedName>
        <fullName evidence="1">Uncharacterized protein</fullName>
    </submittedName>
</protein>
<name>A0A5N7ARM3_9EURO</name>
<reference evidence="1 2" key="1">
    <citation type="submission" date="2019-04" db="EMBL/GenBank/DDBJ databases">
        <title>Friends and foes A comparative genomics studyof 23 Aspergillus species from section Flavi.</title>
        <authorList>
            <consortium name="DOE Joint Genome Institute"/>
            <person name="Kjaerbolling I."/>
            <person name="Vesth T."/>
            <person name="Frisvad J.C."/>
            <person name="Nybo J.L."/>
            <person name="Theobald S."/>
            <person name="Kildgaard S."/>
            <person name="Isbrandt T."/>
            <person name="Kuo A."/>
            <person name="Sato A."/>
            <person name="Lyhne E.K."/>
            <person name="Kogle M.E."/>
            <person name="Wiebenga A."/>
            <person name="Kun R.S."/>
            <person name="Lubbers R.J."/>
            <person name="Makela M.R."/>
            <person name="Barry K."/>
            <person name="Chovatia M."/>
            <person name="Clum A."/>
            <person name="Daum C."/>
            <person name="Haridas S."/>
            <person name="He G."/>
            <person name="LaButti K."/>
            <person name="Lipzen A."/>
            <person name="Mondo S."/>
            <person name="Riley R."/>
            <person name="Salamov A."/>
            <person name="Simmons B.A."/>
            <person name="Magnuson J.K."/>
            <person name="Henrissat B."/>
            <person name="Mortensen U.H."/>
            <person name="Larsen T.O."/>
            <person name="Devries R.P."/>
            <person name="Grigoriev I.V."/>
            <person name="Machida M."/>
            <person name="Baker S.E."/>
            <person name="Andersen M.R."/>
        </authorList>
    </citation>
    <scope>NUCLEOTIDE SEQUENCE [LARGE SCALE GENOMIC DNA]</scope>
    <source>
        <strain evidence="1 2">IBT 29228</strain>
    </source>
</reference>
<dbReference type="EMBL" id="ML736355">
    <property type="protein sequence ID" value="KAE8372505.1"/>
    <property type="molecule type" value="Genomic_DNA"/>
</dbReference>
<sequence>MHLTILSQIACATLFIRPIRGGHLLASAPTSTDVGRAFDPVVTDAPTPPALINELDKRQVGSDFVAWWAYSDNWNPETCDSGSVYVTWSTYGQCCATSASTCNYATACAPDGQIQYYQGEARCDPGHYCEVYTILPSSGSPLSDKRDMVMCPSSAYTYPGTWYRQSYALTTDLPTSTVTQRVTTDLPTSTATQRETETVTQTVKTGDSTGLQGMRAVQSALGGFIITVLLTIY</sequence>
<dbReference type="AlphaFoldDB" id="A0A5N7ARM3"/>
<gene>
    <name evidence="1" type="ORF">BDV26DRAFT_285880</name>
</gene>
<evidence type="ECO:0000313" key="2">
    <source>
        <dbReference type="Proteomes" id="UP000326198"/>
    </source>
</evidence>
<accession>A0A5N7ARM3</accession>
<evidence type="ECO:0000313" key="1">
    <source>
        <dbReference type="EMBL" id="KAE8372505.1"/>
    </source>
</evidence>
<dbReference type="OrthoDB" id="4474166at2759"/>
<organism evidence="1 2">
    <name type="scientific">Aspergillus bertholletiae</name>
    <dbReference type="NCBI Taxonomy" id="1226010"/>
    <lineage>
        <taxon>Eukaryota</taxon>
        <taxon>Fungi</taxon>
        <taxon>Dikarya</taxon>
        <taxon>Ascomycota</taxon>
        <taxon>Pezizomycotina</taxon>
        <taxon>Eurotiomycetes</taxon>
        <taxon>Eurotiomycetidae</taxon>
        <taxon>Eurotiales</taxon>
        <taxon>Aspergillaceae</taxon>
        <taxon>Aspergillus</taxon>
        <taxon>Aspergillus subgen. Circumdati</taxon>
    </lineage>
</organism>
<proteinExistence type="predicted"/>